<evidence type="ECO:0000256" key="3">
    <source>
        <dbReference type="ARBA" id="ARBA00022989"/>
    </source>
</evidence>
<evidence type="ECO:0008006" key="10">
    <source>
        <dbReference type="Google" id="ProtNLM"/>
    </source>
</evidence>
<keyword evidence="3 7" id="KW-1133">Transmembrane helix</keyword>
<dbReference type="InterPro" id="IPR003770">
    <property type="entry name" value="MLTG-like"/>
</dbReference>
<proteinExistence type="predicted"/>
<evidence type="ECO:0000256" key="6">
    <source>
        <dbReference type="ARBA" id="ARBA00023316"/>
    </source>
</evidence>
<evidence type="ECO:0000313" key="8">
    <source>
        <dbReference type="EMBL" id="PIR04625.1"/>
    </source>
</evidence>
<keyword evidence="1" id="KW-1003">Cell membrane</keyword>
<protein>
    <recommendedName>
        <fullName evidence="10">Endolytic murein transglycosylase</fullName>
    </recommendedName>
</protein>
<evidence type="ECO:0000256" key="2">
    <source>
        <dbReference type="ARBA" id="ARBA00022692"/>
    </source>
</evidence>
<dbReference type="Pfam" id="PF02618">
    <property type="entry name" value="YceG"/>
    <property type="match status" value="1"/>
</dbReference>
<sequence length="257" mass="29490">MLSPPVSKELIKSLLIIALSTFVISFLLESFFVTNSKINKEISVVIHEGKTVKEINNLLTQNGVLRDGETLLNYNNIEGYLYPDTYRFYEGSTALVIKNKFLENFQNKAEPILKEDINNFDINLIIASIIEKEVPDYEDRKIVAGLIKKRLSINMLLQLDATLCYIKLYRDFSVDLEGESCYPITKSDKEIDSQYNTYLYKGLPPAPISNPGSEALQAVIEAKKSPYWFYLNDPKTGKTIFSRTLEEHNSNRYKYLN</sequence>
<dbReference type="Proteomes" id="UP000229893">
    <property type="component" value="Unassembled WGS sequence"/>
</dbReference>
<evidence type="ECO:0000256" key="5">
    <source>
        <dbReference type="ARBA" id="ARBA00023239"/>
    </source>
</evidence>
<keyword evidence="2 7" id="KW-0812">Transmembrane</keyword>
<reference evidence="8 9" key="1">
    <citation type="submission" date="2017-09" db="EMBL/GenBank/DDBJ databases">
        <title>Depth-based differentiation of microbial function through sediment-hosted aquifers and enrichment of novel symbionts in the deep terrestrial subsurface.</title>
        <authorList>
            <person name="Probst A.J."/>
            <person name="Ladd B."/>
            <person name="Jarett J.K."/>
            <person name="Geller-Mcgrath D.E."/>
            <person name="Sieber C.M."/>
            <person name="Emerson J.B."/>
            <person name="Anantharaman K."/>
            <person name="Thomas B.C."/>
            <person name="Malmstrom R."/>
            <person name="Stieglmeier M."/>
            <person name="Klingl A."/>
            <person name="Woyke T."/>
            <person name="Ryan C.M."/>
            <person name="Banfield J.F."/>
        </authorList>
    </citation>
    <scope>NUCLEOTIDE SEQUENCE [LARGE SCALE GENOMIC DNA]</scope>
    <source>
        <strain evidence="8">CG11_big_fil_rev_8_21_14_0_20_35_14</strain>
    </source>
</reference>
<dbReference type="NCBIfam" id="TIGR00247">
    <property type="entry name" value="endolytic transglycosylase MltG"/>
    <property type="match status" value="1"/>
</dbReference>
<evidence type="ECO:0000256" key="1">
    <source>
        <dbReference type="ARBA" id="ARBA00022475"/>
    </source>
</evidence>
<evidence type="ECO:0000256" key="7">
    <source>
        <dbReference type="SAM" id="Phobius"/>
    </source>
</evidence>
<keyword evidence="4 7" id="KW-0472">Membrane</keyword>
<keyword evidence="6" id="KW-0961">Cell wall biogenesis/degradation</keyword>
<comment type="caution">
    <text evidence="8">The sequence shown here is derived from an EMBL/GenBank/DDBJ whole genome shotgun (WGS) entry which is preliminary data.</text>
</comment>
<evidence type="ECO:0000256" key="4">
    <source>
        <dbReference type="ARBA" id="ARBA00023136"/>
    </source>
</evidence>
<organism evidence="8 9">
    <name type="scientific">Candidatus Liptonbacteria bacterium CG11_big_fil_rev_8_21_14_0_20_35_14</name>
    <dbReference type="NCBI Taxonomy" id="1974634"/>
    <lineage>
        <taxon>Bacteria</taxon>
        <taxon>Candidatus Liptoniibacteriota</taxon>
    </lineage>
</organism>
<dbReference type="PANTHER" id="PTHR30518">
    <property type="entry name" value="ENDOLYTIC MUREIN TRANSGLYCOSYLASE"/>
    <property type="match status" value="1"/>
</dbReference>
<evidence type="ECO:0000313" key="9">
    <source>
        <dbReference type="Proteomes" id="UP000229893"/>
    </source>
</evidence>
<accession>A0A2H0N910</accession>
<dbReference type="EMBL" id="PCWO01000050">
    <property type="protein sequence ID" value="PIR04625.1"/>
    <property type="molecule type" value="Genomic_DNA"/>
</dbReference>
<keyword evidence="5" id="KW-0456">Lyase</keyword>
<name>A0A2H0N910_9BACT</name>
<dbReference type="GO" id="GO:0016829">
    <property type="term" value="F:lyase activity"/>
    <property type="evidence" value="ECO:0007669"/>
    <property type="project" value="UniProtKB-KW"/>
</dbReference>
<dbReference type="GO" id="GO:0071555">
    <property type="term" value="P:cell wall organization"/>
    <property type="evidence" value="ECO:0007669"/>
    <property type="project" value="UniProtKB-KW"/>
</dbReference>
<gene>
    <name evidence="8" type="ORF">COV57_03525</name>
</gene>
<feature type="transmembrane region" description="Helical" evidence="7">
    <location>
        <begin position="12"/>
        <end position="33"/>
    </location>
</feature>
<dbReference type="AlphaFoldDB" id="A0A2H0N910"/>
<dbReference type="PANTHER" id="PTHR30518:SF2">
    <property type="entry name" value="ENDOLYTIC MUREIN TRANSGLYCOSYLASE"/>
    <property type="match status" value="1"/>
</dbReference>